<accession>A0ABR9MNQ3</accession>
<evidence type="ECO:0000313" key="2">
    <source>
        <dbReference type="Proteomes" id="UP000599085"/>
    </source>
</evidence>
<sequence length="209" mass="23010">MKKFLLTLSEYNRIHQVARGVIEGLGTAERSCIFFAVFGAYILETRYKIPATAVAGNLAICISDEPKVAFFGRNEGGQIVADSDGFHMWVQTDTHIIDFMAPIFPESFAGTTGDTVIPRKMLQRPNATEAYDLDSLNAIGDFITLPSRELTHTLLEKFGKRPANSDLIHVAETWFGKPKGKQLATFAMINDLGEVTNLKLPANVATGSW</sequence>
<dbReference type="Proteomes" id="UP000599085">
    <property type="component" value="Unassembled WGS sequence"/>
</dbReference>
<evidence type="ECO:0000313" key="1">
    <source>
        <dbReference type="EMBL" id="MBE1723487.1"/>
    </source>
</evidence>
<dbReference type="RefSeq" id="WP_192848267.1">
    <property type="nucleotide sequence ID" value="NZ_JADAQV010000001.1"/>
</dbReference>
<dbReference type="InterPro" id="IPR018599">
    <property type="entry name" value="DUF2026"/>
</dbReference>
<proteinExistence type="predicted"/>
<name>A0ABR9MNQ3_9PROT</name>
<organism evidence="1 2">
    <name type="scientific">Bombella apis</name>
    <dbReference type="NCBI Taxonomy" id="1785988"/>
    <lineage>
        <taxon>Bacteria</taxon>
        <taxon>Pseudomonadati</taxon>
        <taxon>Pseudomonadota</taxon>
        <taxon>Alphaproteobacteria</taxon>
        <taxon>Acetobacterales</taxon>
        <taxon>Acetobacteraceae</taxon>
        <taxon>Bombella</taxon>
    </lineage>
</organism>
<dbReference type="Pfam" id="PF09641">
    <property type="entry name" value="DUF2026"/>
    <property type="match status" value="1"/>
</dbReference>
<gene>
    <name evidence="1" type="ORF">IGM82_03545</name>
</gene>
<dbReference type="InterPro" id="IPR023107">
    <property type="entry name" value="Atu2299-like_dom_sf"/>
</dbReference>
<comment type="caution">
    <text evidence="1">The sequence shown here is derived from an EMBL/GenBank/DDBJ whole genome shotgun (WGS) entry which is preliminary data.</text>
</comment>
<protein>
    <submittedName>
        <fullName evidence="1">DUF2026 family protein</fullName>
    </submittedName>
</protein>
<reference evidence="1 2" key="1">
    <citation type="submission" date="2020-09" db="EMBL/GenBank/DDBJ databases">
        <title>Bombella mellium and Bombella favum sp. nov., two novel species isolated from honey of Apis mellifera.</title>
        <authorList>
            <person name="Hilgarth M."/>
            <person name="Redwitz J."/>
            <person name="Ehrmann M.A."/>
            <person name="Vogel R.F."/>
            <person name="Jakob F."/>
        </authorList>
    </citation>
    <scope>NUCLEOTIDE SEQUENCE [LARGE SCALE GENOMIC DNA]</scope>
    <source>
        <strain evidence="1 2">MRM1</strain>
    </source>
</reference>
<dbReference type="SUPFAM" id="SSF54001">
    <property type="entry name" value="Cysteine proteinases"/>
    <property type="match status" value="1"/>
</dbReference>
<dbReference type="InterPro" id="IPR038765">
    <property type="entry name" value="Papain-like_cys_pep_sf"/>
</dbReference>
<dbReference type="EMBL" id="JADAQV010000001">
    <property type="protein sequence ID" value="MBE1723487.1"/>
    <property type="molecule type" value="Genomic_DNA"/>
</dbReference>
<dbReference type="Gene3D" id="3.10.550.10">
    <property type="entry name" value="Hypothetical protein Atu2299"/>
    <property type="match status" value="1"/>
</dbReference>
<keyword evidence="2" id="KW-1185">Reference proteome</keyword>